<gene>
    <name evidence="4" type="ORF">DFJ64_1927</name>
</gene>
<dbReference type="Proteomes" id="UP000256485">
    <property type="component" value="Unassembled WGS sequence"/>
</dbReference>
<name>A0A3D9VBT9_THECX</name>
<dbReference type="PANTHER" id="PTHR23308">
    <property type="entry name" value="NUCLEAR INHIBITOR OF PROTEIN PHOSPHATASE-1"/>
    <property type="match status" value="1"/>
</dbReference>
<feature type="compositionally biased region" description="Basic residues" evidence="2">
    <location>
        <begin position="48"/>
        <end position="62"/>
    </location>
</feature>
<protein>
    <submittedName>
        <fullName evidence="4">Type III secretion system (T3SS) inner membrane Yop/YscD-like protein</fullName>
    </submittedName>
</protein>
<dbReference type="InterPro" id="IPR050923">
    <property type="entry name" value="Cell_Proc_Reg/RNA_Proc"/>
</dbReference>
<dbReference type="EMBL" id="QTUC01000001">
    <property type="protein sequence ID" value="REF36515.1"/>
    <property type="molecule type" value="Genomic_DNA"/>
</dbReference>
<dbReference type="InterPro" id="IPR000253">
    <property type="entry name" value="FHA_dom"/>
</dbReference>
<evidence type="ECO:0000256" key="2">
    <source>
        <dbReference type="SAM" id="MobiDB-lite"/>
    </source>
</evidence>
<dbReference type="Gene3D" id="2.60.200.20">
    <property type="match status" value="1"/>
</dbReference>
<keyword evidence="1" id="KW-0597">Phosphoprotein</keyword>
<dbReference type="SMART" id="SM00240">
    <property type="entry name" value="FHA"/>
    <property type="match status" value="1"/>
</dbReference>
<keyword evidence="5" id="KW-1185">Reference proteome</keyword>
<feature type="region of interest" description="Disordered" evidence="2">
    <location>
        <begin position="39"/>
        <end position="64"/>
    </location>
</feature>
<dbReference type="Pfam" id="PF00498">
    <property type="entry name" value="FHA"/>
    <property type="match status" value="1"/>
</dbReference>
<organism evidence="4 5">
    <name type="scientific">Thermasporomyces composti</name>
    <dbReference type="NCBI Taxonomy" id="696763"/>
    <lineage>
        <taxon>Bacteria</taxon>
        <taxon>Bacillati</taxon>
        <taxon>Actinomycetota</taxon>
        <taxon>Actinomycetes</taxon>
        <taxon>Propionibacteriales</taxon>
        <taxon>Nocardioidaceae</taxon>
        <taxon>Thermasporomyces</taxon>
    </lineage>
</organism>
<evidence type="ECO:0000259" key="3">
    <source>
        <dbReference type="PROSITE" id="PS50006"/>
    </source>
</evidence>
<comment type="caution">
    <text evidence="4">The sequence shown here is derived from an EMBL/GenBank/DDBJ whole genome shotgun (WGS) entry which is preliminary data.</text>
</comment>
<dbReference type="InterPro" id="IPR008984">
    <property type="entry name" value="SMAD_FHA_dom_sf"/>
</dbReference>
<feature type="domain" description="FHA" evidence="3">
    <location>
        <begin position="86"/>
        <end position="135"/>
    </location>
</feature>
<evidence type="ECO:0000313" key="4">
    <source>
        <dbReference type="EMBL" id="REF36515.1"/>
    </source>
</evidence>
<reference evidence="4 5" key="1">
    <citation type="submission" date="2018-08" db="EMBL/GenBank/DDBJ databases">
        <title>Sequencing the genomes of 1000 actinobacteria strains.</title>
        <authorList>
            <person name="Klenk H.-P."/>
        </authorList>
    </citation>
    <scope>NUCLEOTIDE SEQUENCE [LARGE SCALE GENOMIC DNA]</scope>
    <source>
        <strain evidence="4 5">DSM 22891</strain>
    </source>
</reference>
<dbReference type="AlphaFoldDB" id="A0A3D9VBT9"/>
<dbReference type="PROSITE" id="PS50006">
    <property type="entry name" value="FHA_DOMAIN"/>
    <property type="match status" value="1"/>
</dbReference>
<dbReference type="RefSeq" id="WP_115850141.1">
    <property type="nucleotide sequence ID" value="NZ_QTUC01000001.1"/>
</dbReference>
<evidence type="ECO:0000313" key="5">
    <source>
        <dbReference type="Proteomes" id="UP000256485"/>
    </source>
</evidence>
<accession>A0A3D9VBT9</accession>
<sequence length="158" mass="17220">MSELTLTIIKLGFLAVLWLFVLSAVSVIRSDLFGARVPDPKAAERAPRRPARPPRQPRRRKGAPSVAVVVQGVNAGLRVPLGDHPLVIGRAPDCEIRVDDEYVSTRHAVLRPQQDTWYAEDLGSTNGTFVGESRIHGPTPVGSGVPVRVGKTIIELYK</sequence>
<dbReference type="SUPFAM" id="SSF49879">
    <property type="entry name" value="SMAD/FHA domain"/>
    <property type="match status" value="1"/>
</dbReference>
<dbReference type="OrthoDB" id="277520at2"/>
<evidence type="ECO:0000256" key="1">
    <source>
        <dbReference type="ARBA" id="ARBA00022553"/>
    </source>
</evidence>
<proteinExistence type="predicted"/>